<dbReference type="SUPFAM" id="SSF48264">
    <property type="entry name" value="Cytochrome P450"/>
    <property type="match status" value="1"/>
</dbReference>
<comment type="similarity">
    <text evidence="2 7">Belongs to the cytochrome P450 family.</text>
</comment>
<keyword evidence="3 6" id="KW-0479">Metal-binding</keyword>
<dbReference type="InterPro" id="IPR001128">
    <property type="entry name" value="Cyt_P450"/>
</dbReference>
<evidence type="ECO:0000313" key="9">
    <source>
        <dbReference type="EMBL" id="ESZ97926.1"/>
    </source>
</evidence>
<dbReference type="GO" id="GO:0004497">
    <property type="term" value="F:monooxygenase activity"/>
    <property type="evidence" value="ECO:0007669"/>
    <property type="project" value="UniProtKB-KW"/>
</dbReference>
<evidence type="ECO:0000256" key="5">
    <source>
        <dbReference type="ARBA" id="ARBA00023026"/>
    </source>
</evidence>
<protein>
    <submittedName>
        <fullName evidence="9">Putative cytochrome P450</fullName>
    </submittedName>
</protein>
<comment type="caution">
    <text evidence="9">The sequence shown here is derived from an EMBL/GenBank/DDBJ whole genome shotgun (WGS) entry which is preliminary data.</text>
</comment>
<evidence type="ECO:0000313" key="10">
    <source>
        <dbReference type="Proteomes" id="UP000019487"/>
    </source>
</evidence>
<evidence type="ECO:0000256" key="8">
    <source>
        <dbReference type="SAM" id="Phobius"/>
    </source>
</evidence>
<evidence type="ECO:0000256" key="4">
    <source>
        <dbReference type="ARBA" id="ARBA00023004"/>
    </source>
</evidence>
<comment type="cofactor">
    <cofactor evidence="1 6">
        <name>heme</name>
        <dbReference type="ChEBI" id="CHEBI:30413"/>
    </cofactor>
</comment>
<dbReference type="EMBL" id="AYSA01000060">
    <property type="protein sequence ID" value="ESZ97926.1"/>
    <property type="molecule type" value="Genomic_DNA"/>
</dbReference>
<name>W9CQ15_SCLBF</name>
<feature type="transmembrane region" description="Helical" evidence="8">
    <location>
        <begin position="289"/>
        <end position="311"/>
    </location>
</feature>
<evidence type="ECO:0000256" key="1">
    <source>
        <dbReference type="ARBA" id="ARBA00001971"/>
    </source>
</evidence>
<dbReference type="InterPro" id="IPR017972">
    <property type="entry name" value="Cyt_P450_CS"/>
</dbReference>
<dbReference type="GO" id="GO:0020037">
    <property type="term" value="F:heme binding"/>
    <property type="evidence" value="ECO:0007669"/>
    <property type="project" value="InterPro"/>
</dbReference>
<dbReference type="HOGENOM" id="CLU_018012_4_2_1"/>
<gene>
    <name evidence="9" type="ORF">SBOR_1691</name>
</gene>
<dbReference type="Gene3D" id="1.10.630.10">
    <property type="entry name" value="Cytochrome P450"/>
    <property type="match status" value="1"/>
</dbReference>
<dbReference type="Pfam" id="PF00067">
    <property type="entry name" value="p450"/>
    <property type="match status" value="1"/>
</dbReference>
<evidence type="ECO:0000256" key="6">
    <source>
        <dbReference type="PIRSR" id="PIRSR602403-1"/>
    </source>
</evidence>
<dbReference type="PRINTS" id="PR00465">
    <property type="entry name" value="EP450IV"/>
</dbReference>
<dbReference type="AlphaFoldDB" id="W9CQ15"/>
<dbReference type="GO" id="GO:0005506">
    <property type="term" value="F:iron ion binding"/>
    <property type="evidence" value="ECO:0007669"/>
    <property type="project" value="InterPro"/>
</dbReference>
<dbReference type="PANTHER" id="PTHR47582">
    <property type="entry name" value="P450, PUTATIVE (EUROFUNG)-RELATED"/>
    <property type="match status" value="1"/>
</dbReference>
<dbReference type="STRING" id="1432307.W9CQ15"/>
<keyword evidence="5" id="KW-0843">Virulence</keyword>
<dbReference type="InterPro" id="IPR002403">
    <property type="entry name" value="Cyt_P450_E_grp-IV"/>
</dbReference>
<dbReference type="InterPro" id="IPR053007">
    <property type="entry name" value="CYP450_monoxygenase_sec-met"/>
</dbReference>
<dbReference type="PROSITE" id="PS00086">
    <property type="entry name" value="CYTOCHROME_P450"/>
    <property type="match status" value="1"/>
</dbReference>
<keyword evidence="4 6" id="KW-0408">Iron</keyword>
<feature type="transmembrane region" description="Helical" evidence="8">
    <location>
        <begin position="6"/>
        <end position="24"/>
    </location>
</feature>
<keyword evidence="8" id="KW-1133">Transmembrane helix</keyword>
<keyword evidence="8" id="KW-0812">Transmembrane</keyword>
<dbReference type="PANTHER" id="PTHR47582:SF1">
    <property type="entry name" value="P450, PUTATIVE (EUROFUNG)-RELATED"/>
    <property type="match status" value="1"/>
</dbReference>
<dbReference type="OrthoDB" id="1470350at2759"/>
<dbReference type="Proteomes" id="UP000019487">
    <property type="component" value="Unassembled WGS sequence"/>
</dbReference>
<organism evidence="9 10">
    <name type="scientific">Sclerotinia borealis (strain F-4128)</name>
    <dbReference type="NCBI Taxonomy" id="1432307"/>
    <lineage>
        <taxon>Eukaryota</taxon>
        <taxon>Fungi</taxon>
        <taxon>Dikarya</taxon>
        <taxon>Ascomycota</taxon>
        <taxon>Pezizomycotina</taxon>
        <taxon>Leotiomycetes</taxon>
        <taxon>Helotiales</taxon>
        <taxon>Sclerotiniaceae</taxon>
        <taxon>Sclerotinia</taxon>
    </lineage>
</organism>
<evidence type="ECO:0000256" key="2">
    <source>
        <dbReference type="ARBA" id="ARBA00010617"/>
    </source>
</evidence>
<keyword evidence="10" id="KW-1185">Reference proteome</keyword>
<feature type="binding site" description="axial binding residue" evidence="6">
    <location>
        <position position="446"/>
    </location>
    <ligand>
        <name>heme</name>
        <dbReference type="ChEBI" id="CHEBI:30413"/>
    </ligand>
    <ligandPart>
        <name>Fe</name>
        <dbReference type="ChEBI" id="CHEBI:18248"/>
    </ligandPart>
</feature>
<dbReference type="GO" id="GO:0016705">
    <property type="term" value="F:oxidoreductase activity, acting on paired donors, with incorporation or reduction of molecular oxygen"/>
    <property type="evidence" value="ECO:0007669"/>
    <property type="project" value="InterPro"/>
</dbReference>
<proteinExistence type="inferred from homology"/>
<keyword evidence="7" id="KW-0560">Oxidoreductase</keyword>
<keyword evidence="6 7" id="KW-0349">Heme</keyword>
<evidence type="ECO:0000256" key="3">
    <source>
        <dbReference type="ARBA" id="ARBA00022723"/>
    </source>
</evidence>
<dbReference type="InterPro" id="IPR036396">
    <property type="entry name" value="Cyt_P450_sf"/>
</dbReference>
<dbReference type="CDD" id="cd11040">
    <property type="entry name" value="CYP7_CYP8-like"/>
    <property type="match status" value="1"/>
</dbReference>
<keyword evidence="8" id="KW-0472">Membrane</keyword>
<reference evidence="9 10" key="1">
    <citation type="journal article" date="2014" name="Genome Announc.">
        <title>Draft genome sequence of Sclerotinia borealis, a psychrophilic plant pathogenic fungus.</title>
        <authorList>
            <person name="Mardanov A.V."/>
            <person name="Beletsky A.V."/>
            <person name="Kadnikov V.V."/>
            <person name="Ignatov A.N."/>
            <person name="Ravin N.V."/>
        </authorList>
    </citation>
    <scope>NUCLEOTIDE SEQUENCE [LARGE SCALE GENOMIC DNA]</scope>
    <source>
        <strain evidence="10">F-4157</strain>
    </source>
</reference>
<evidence type="ECO:0000256" key="7">
    <source>
        <dbReference type="RuleBase" id="RU000461"/>
    </source>
</evidence>
<sequence>MDGIQLSSWIVILALIMGAYFSFINTLGSNNELREPLAAQTSIPYIGHALGLMRSKFNYYVDLSHKTLEPILTVTLSGTKMYIVNSLPLIQSIQKQPKDLAFPPIEAKFANQICGVSPEASKILMSNVNGDDGNFGLSMESYHAMRGALTPGSGLDQMNRIMIQNVAASLDDLMPSGKKSVNIKLSEWLRRVVTKATTNSVYGPQNPFKEAGVQDSFWQFESQLMTTLVGFLPSVFARTGIAARARVVTAFERYFEAGGYKEASILMQSRYETGAKNGVSVSDIARYEVGYAIAILVNTAPAAFWIMFFLYSNPSLLQEIREELDAIMEVSLDSNNKTIRTLDITNVKASCPLLLSVYQESLRHLSMGTSVREVVRDTVLEGKWLLKKDSMIQMPSRIIHMDSTIWGSDVEEFNPRRFLKNNGKTGTQKRPNTAAFRTFGGGSTLCPGRHFATNEVLAVESMFVMRYDMKPAAGTTWSIPKTENTNVAAVIMEPDTDIDAIVSVREGFEDGRWAFGLRDSKIIFAVVEEDRVGE</sequence>
<accession>W9CQ15</accession>
<keyword evidence="7" id="KW-0503">Monooxygenase</keyword>